<dbReference type="InterPro" id="IPR003870">
    <property type="entry name" value="DUF222"/>
</dbReference>
<evidence type="ECO:0000256" key="1">
    <source>
        <dbReference type="SAM" id="MobiDB-lite"/>
    </source>
</evidence>
<protein>
    <recommendedName>
        <fullName evidence="2">DUF222 domain-containing protein</fullName>
    </recommendedName>
</protein>
<dbReference type="CDD" id="cd00085">
    <property type="entry name" value="HNHc"/>
    <property type="match status" value="1"/>
</dbReference>
<dbReference type="InterPro" id="IPR003615">
    <property type="entry name" value="HNH_nuc"/>
</dbReference>
<evidence type="ECO:0000259" key="2">
    <source>
        <dbReference type="Pfam" id="PF02720"/>
    </source>
</evidence>
<feature type="region of interest" description="Disordered" evidence="1">
    <location>
        <begin position="407"/>
        <end position="458"/>
    </location>
</feature>
<sequence length="458" mass="50111">MCSNSRDEVVEVFDALTAGLDRALELDFEVLTPRECVALLRRCEVLRRRLPAVEHPLVNRLAAADPDELGGKARWVLADELHLTRGEAGRRITEAAELGPRRSLTGEPLDPVRPVVATAQRNGEIGAAHIAVIRSFFTYLPDDIDTTTLARAEAELTELAAGYRPDQLATLAHRMADHLHPDGNYTDEQRAKRRSLVLGPQDRDGMSPISGYLDPHARATLDAVLARWAAPGMCNPDDPTPCVAGTPTQAQIDADARSAPQRNHDALTAMARALLASGDLGQHNGLPATIIVSTTLADLQAGTGKAHTGGGTWLPIRDVIAMASHAHHYLRIYDGATELALFHTKRLASPGQRIVLYAKERGCSHPGCPIGGYYCEVHHDTDYARTGRTNINELSLRCGPHHQLITSHGWKTRKTHNGTTETLPPPHLDHGQPRTNHYHHPEKLLRDNDSSEDDDEDP</sequence>
<organism evidence="3 4">
    <name type="scientific">Mycolicibacter terrae</name>
    <dbReference type="NCBI Taxonomy" id="1788"/>
    <lineage>
        <taxon>Bacteria</taxon>
        <taxon>Bacillati</taxon>
        <taxon>Actinomycetota</taxon>
        <taxon>Actinomycetes</taxon>
        <taxon>Mycobacteriales</taxon>
        <taxon>Mycobacteriaceae</taxon>
        <taxon>Mycolicibacter</taxon>
    </lineage>
</organism>
<evidence type="ECO:0000313" key="3">
    <source>
        <dbReference type="EMBL" id="BBX23451.1"/>
    </source>
</evidence>
<dbReference type="Proteomes" id="UP000467636">
    <property type="component" value="Chromosome"/>
</dbReference>
<reference evidence="3 4" key="1">
    <citation type="journal article" date="2019" name="Emerg. Microbes Infect.">
        <title>Comprehensive subspecies identification of 175 nontuberculous mycobacteria species based on 7547 genomic profiles.</title>
        <authorList>
            <person name="Matsumoto Y."/>
            <person name="Kinjo T."/>
            <person name="Motooka D."/>
            <person name="Nabeya D."/>
            <person name="Jung N."/>
            <person name="Uechi K."/>
            <person name="Horii T."/>
            <person name="Iida T."/>
            <person name="Fujita J."/>
            <person name="Nakamura S."/>
        </authorList>
    </citation>
    <scope>NUCLEOTIDE SEQUENCE [LARGE SCALE GENOMIC DNA]</scope>
    <source>
        <strain evidence="3 4">JCM 12143</strain>
    </source>
</reference>
<dbReference type="RefSeq" id="WP_095173776.1">
    <property type="nucleotide sequence ID" value="NZ_AP022564.1"/>
</dbReference>
<dbReference type="Pfam" id="PF02720">
    <property type="entry name" value="DUF222"/>
    <property type="match status" value="1"/>
</dbReference>
<proteinExistence type="predicted"/>
<dbReference type="AlphaFoldDB" id="A0AAD1HZH0"/>
<name>A0AAD1HZH0_9MYCO</name>
<dbReference type="EMBL" id="AP022564">
    <property type="protein sequence ID" value="BBX23451.1"/>
    <property type="molecule type" value="Genomic_DNA"/>
</dbReference>
<gene>
    <name evidence="3" type="ORF">MTER_28620</name>
</gene>
<evidence type="ECO:0000313" key="4">
    <source>
        <dbReference type="Proteomes" id="UP000467636"/>
    </source>
</evidence>
<feature type="domain" description="DUF222" evidence="2">
    <location>
        <begin position="38"/>
        <end position="359"/>
    </location>
</feature>
<keyword evidence="4" id="KW-1185">Reference proteome</keyword>
<feature type="compositionally biased region" description="Basic and acidic residues" evidence="1">
    <location>
        <begin position="439"/>
        <end position="449"/>
    </location>
</feature>
<accession>A0AAD1HZH0</accession>